<gene>
    <name evidence="3" type="ORF">PM001_LOCUS17196</name>
</gene>
<dbReference type="InterPro" id="IPR057670">
    <property type="entry name" value="SH3_retrovirus"/>
</dbReference>
<evidence type="ECO:0000313" key="3">
    <source>
        <dbReference type="EMBL" id="CAK7932046.1"/>
    </source>
</evidence>
<evidence type="ECO:0000313" key="4">
    <source>
        <dbReference type="Proteomes" id="UP001162060"/>
    </source>
</evidence>
<accession>A0AAV1UB84</accession>
<feature type="compositionally biased region" description="Basic and acidic residues" evidence="1">
    <location>
        <begin position="152"/>
        <end position="162"/>
    </location>
</feature>
<feature type="region of interest" description="Disordered" evidence="1">
    <location>
        <begin position="152"/>
        <end position="171"/>
    </location>
</feature>
<dbReference type="Proteomes" id="UP001162060">
    <property type="component" value="Unassembled WGS sequence"/>
</dbReference>
<protein>
    <recommendedName>
        <fullName evidence="2">Retroviral polymerase SH3-like domain-containing protein</fullName>
    </recommendedName>
</protein>
<reference evidence="3" key="1">
    <citation type="submission" date="2024-01" db="EMBL/GenBank/DDBJ databases">
        <authorList>
            <person name="Webb A."/>
        </authorList>
    </citation>
    <scope>NUCLEOTIDE SEQUENCE</scope>
    <source>
        <strain evidence="3">Pm1</strain>
    </source>
</reference>
<feature type="domain" description="Retroviral polymerase SH3-like" evidence="2">
    <location>
        <begin position="1"/>
        <end position="34"/>
    </location>
</feature>
<organism evidence="3 4">
    <name type="scientific">Peronospora matthiolae</name>
    <dbReference type="NCBI Taxonomy" id="2874970"/>
    <lineage>
        <taxon>Eukaryota</taxon>
        <taxon>Sar</taxon>
        <taxon>Stramenopiles</taxon>
        <taxon>Oomycota</taxon>
        <taxon>Peronosporomycetes</taxon>
        <taxon>Peronosporales</taxon>
        <taxon>Peronosporaceae</taxon>
        <taxon>Peronospora</taxon>
    </lineage>
</organism>
<sequence>MFLGYAENAKGYRLYDLDDIKIKTSRSVKLDEREVGGIYDTRLPQLETIVCVTAEHNDENLSPVKIEQLTDEPMEVDEDPGMDVEMDGVDEMEHDQIIYYPRLRSSGPTPVGHELTEYSPPQPVFEEDRLVFYPETTFSRRSREPALLLENEKYDDEAHQSEWSDGPPPPKRARIDDEGLLAEAVLAYAANVDGIPDTPNTYAEAIASGEADEWRKAIDAELHSHAKNHTWTLVSRKTNIRSIGCRWVFANKRDESGQVIRYKARLVA</sequence>
<evidence type="ECO:0000259" key="2">
    <source>
        <dbReference type="Pfam" id="PF25597"/>
    </source>
</evidence>
<evidence type="ECO:0000256" key="1">
    <source>
        <dbReference type="SAM" id="MobiDB-lite"/>
    </source>
</evidence>
<dbReference type="EMBL" id="CAKLBY020000188">
    <property type="protein sequence ID" value="CAK7932046.1"/>
    <property type="molecule type" value="Genomic_DNA"/>
</dbReference>
<name>A0AAV1UB84_9STRA</name>
<proteinExistence type="predicted"/>
<comment type="caution">
    <text evidence="3">The sequence shown here is derived from an EMBL/GenBank/DDBJ whole genome shotgun (WGS) entry which is preliminary data.</text>
</comment>
<dbReference type="AlphaFoldDB" id="A0AAV1UB84"/>
<dbReference type="Pfam" id="PF25597">
    <property type="entry name" value="SH3_retrovirus"/>
    <property type="match status" value="1"/>
</dbReference>